<comment type="caution">
    <text evidence="1">The sequence shown here is derived from an EMBL/GenBank/DDBJ whole genome shotgun (WGS) entry which is preliminary data.</text>
</comment>
<evidence type="ECO:0000313" key="1">
    <source>
        <dbReference type="EMBL" id="KAH7990901.1"/>
    </source>
</evidence>
<proteinExistence type="predicted"/>
<name>A0ACB8EFL5_9SAUR</name>
<reference evidence="1" key="1">
    <citation type="submission" date="2021-08" db="EMBL/GenBank/DDBJ databases">
        <title>The first chromosome-level gecko genome reveals the dynamic sex chromosomes of Neotropical dwarf geckos (Sphaerodactylidae: Sphaerodactylus).</title>
        <authorList>
            <person name="Pinto B.J."/>
            <person name="Keating S.E."/>
            <person name="Gamble T."/>
        </authorList>
    </citation>
    <scope>NUCLEOTIDE SEQUENCE</scope>
    <source>
        <strain evidence="1">TG3544</strain>
    </source>
</reference>
<organism evidence="1 2">
    <name type="scientific">Sphaerodactylus townsendi</name>
    <dbReference type="NCBI Taxonomy" id="933632"/>
    <lineage>
        <taxon>Eukaryota</taxon>
        <taxon>Metazoa</taxon>
        <taxon>Chordata</taxon>
        <taxon>Craniata</taxon>
        <taxon>Vertebrata</taxon>
        <taxon>Euteleostomi</taxon>
        <taxon>Lepidosauria</taxon>
        <taxon>Squamata</taxon>
        <taxon>Bifurcata</taxon>
        <taxon>Gekkota</taxon>
        <taxon>Sphaerodactylidae</taxon>
        <taxon>Sphaerodactylus</taxon>
    </lineage>
</organism>
<dbReference type="Proteomes" id="UP000827872">
    <property type="component" value="Linkage Group LG16"/>
</dbReference>
<evidence type="ECO:0000313" key="2">
    <source>
        <dbReference type="Proteomes" id="UP000827872"/>
    </source>
</evidence>
<gene>
    <name evidence="1" type="ORF">K3G42_012620</name>
</gene>
<protein>
    <submittedName>
        <fullName evidence="1">Uncharacterized protein</fullName>
    </submittedName>
</protein>
<keyword evidence="2" id="KW-1185">Reference proteome</keyword>
<dbReference type="EMBL" id="CM037629">
    <property type="protein sequence ID" value="KAH7990901.1"/>
    <property type="molecule type" value="Genomic_DNA"/>
</dbReference>
<sequence length="461" mass="51782">MDLEQLEKLRLMNQDLLKRLKANQEEFKKQQMGKSFLPALQAKRQPHEKRRAQDPQTEKEKQGQSPEELTSIAMRASGEAGPQVARIDLGSPSKPITSHKEKEGETPHQGDQDSHGAEKTTVLLATDGESARAAVKRCDCARDPERKSIPLSPTDAETHLAHLQRSRDGVEPSQVRAKGSHGPTVSARLLKAPKSILLTPQRKETQEKMKKEAGRVMFVSDPEEYTLPADEWSVRPFLGYDWIAGLLDVDSSVSEKPEQYFSELQDFRRVNKEACIYDGVFRSEALGSWILDQESETESTSHQCIFCYRLNKRLFAMPVGSESACPICKTPRTQQHLETLVEPAFVRVSIPRSTLLPAYKHKIHRRKSYEPADDLALPSHCLAGWENPIQAFSPTLSSLDLRSTLAAESSGHFDWNLVSRVSGGTKTDDLLNVSRVTAFELSSLSRRWRHRKRPGLSSPSN</sequence>
<accession>A0ACB8EFL5</accession>